<protein>
    <submittedName>
        <fullName evidence="1">Uncharacterized protein</fullName>
    </submittedName>
</protein>
<evidence type="ECO:0000313" key="1">
    <source>
        <dbReference type="EMBL" id="TWS24182.1"/>
    </source>
</evidence>
<comment type="caution">
    <text evidence="1">The sequence shown here is derived from an EMBL/GenBank/DDBJ whole genome shotgun (WGS) entry which is preliminary data.</text>
</comment>
<dbReference type="AlphaFoldDB" id="A0A5C5RNE3"/>
<reference evidence="1 2" key="1">
    <citation type="submission" date="2019-08" db="EMBL/GenBank/DDBJ databases">
        <title>Tsukamurella conjunctivitidis sp. nov., Tsukamurella assacharolytica sp. nov. and Tsukamurella sputae sp. nov. isolated from patients with conjunctivitis, bacteraemia (lymphoma) and respiratory infection (sputum) in Hong Kong.</title>
        <authorList>
            <person name="Fok K.M.N."/>
            <person name="Fong J.Y.H."/>
        </authorList>
    </citation>
    <scope>NUCLEOTIDE SEQUENCE [LARGE SCALE GENOMIC DNA]</scope>
    <source>
        <strain evidence="1 2">HKU70</strain>
    </source>
</reference>
<dbReference type="OrthoDB" id="9959760at2"/>
<proteinExistence type="predicted"/>
<name>A0A5C5RNE3_9ACTN</name>
<evidence type="ECO:0000313" key="2">
    <source>
        <dbReference type="Proteomes" id="UP000319792"/>
    </source>
</evidence>
<dbReference type="EMBL" id="VIGV01000003">
    <property type="protein sequence ID" value="TWS24182.1"/>
    <property type="molecule type" value="Genomic_DNA"/>
</dbReference>
<gene>
    <name evidence="1" type="ORF">FK268_11260</name>
</gene>
<organism evidence="1 2">
    <name type="scientific">Tsukamurella sputi</name>
    <dbReference type="NCBI Taxonomy" id="2591848"/>
    <lineage>
        <taxon>Bacteria</taxon>
        <taxon>Bacillati</taxon>
        <taxon>Actinomycetota</taxon>
        <taxon>Actinomycetes</taxon>
        <taxon>Mycobacteriales</taxon>
        <taxon>Tsukamurellaceae</taxon>
        <taxon>Tsukamurella</taxon>
    </lineage>
</organism>
<dbReference type="Proteomes" id="UP000319792">
    <property type="component" value="Unassembled WGS sequence"/>
</dbReference>
<keyword evidence="2" id="KW-1185">Reference proteome</keyword>
<sequence length="77" mass="9022">MTEPSDFPTIDPYVTFAFSLPAEKRRNLGRLLESLVTRDDGGWTIPNLTADDFLRRHRDYLRTLVEDDYGDTFRPEE</sequence>
<dbReference type="RefSeq" id="WP_146433998.1">
    <property type="nucleotide sequence ID" value="NZ_VIGV01000003.1"/>
</dbReference>
<accession>A0A5C5RNE3</accession>